<evidence type="ECO:0000313" key="2">
    <source>
        <dbReference type="EMBL" id="KAJ8406475.1"/>
    </source>
</evidence>
<protein>
    <submittedName>
        <fullName evidence="2">Uncharacterized protein</fullName>
    </submittedName>
</protein>
<dbReference type="EMBL" id="JAINUG010000043">
    <property type="protein sequence ID" value="KAJ8406475.1"/>
    <property type="molecule type" value="Genomic_DNA"/>
</dbReference>
<feature type="region of interest" description="Disordered" evidence="1">
    <location>
        <begin position="36"/>
        <end position="61"/>
    </location>
</feature>
<dbReference type="Proteomes" id="UP001221898">
    <property type="component" value="Unassembled WGS sequence"/>
</dbReference>
<reference evidence="2" key="1">
    <citation type="journal article" date="2023" name="Science">
        <title>Genome structures resolve the early diversification of teleost fishes.</title>
        <authorList>
            <person name="Parey E."/>
            <person name="Louis A."/>
            <person name="Montfort J."/>
            <person name="Bouchez O."/>
            <person name="Roques C."/>
            <person name="Iampietro C."/>
            <person name="Lluch J."/>
            <person name="Castinel A."/>
            <person name="Donnadieu C."/>
            <person name="Desvignes T."/>
            <person name="Floi Bucao C."/>
            <person name="Jouanno E."/>
            <person name="Wen M."/>
            <person name="Mejri S."/>
            <person name="Dirks R."/>
            <person name="Jansen H."/>
            <person name="Henkel C."/>
            <person name="Chen W.J."/>
            <person name="Zahm M."/>
            <person name="Cabau C."/>
            <person name="Klopp C."/>
            <person name="Thompson A.W."/>
            <person name="Robinson-Rechavi M."/>
            <person name="Braasch I."/>
            <person name="Lecointre G."/>
            <person name="Bobe J."/>
            <person name="Postlethwait J.H."/>
            <person name="Berthelot C."/>
            <person name="Roest Crollius H."/>
            <person name="Guiguen Y."/>
        </authorList>
    </citation>
    <scope>NUCLEOTIDE SEQUENCE</scope>
    <source>
        <strain evidence="2">NC1722</strain>
    </source>
</reference>
<sequence length="202" mass="21991">MRTNRTKVSGPVESKRVSGEQCPDGLCARCWNTEASSPGTIRPGSAKPAAVTPPEPPHCAEPLSQEIKQIPETGLKGQEGLHTPLQRLYPTAVYTVEKDQARKLTRNTKELPNPCAGYRGTIFIPVFELSPPQAALTPGQTRPATSSHAPTCSEAQGLCWRGFYGSGDERRGGRVHMAGWRRARGMQTENLFSVGRAGRREL</sequence>
<keyword evidence="3" id="KW-1185">Reference proteome</keyword>
<accession>A0AAD7SPP3</accession>
<evidence type="ECO:0000256" key="1">
    <source>
        <dbReference type="SAM" id="MobiDB-lite"/>
    </source>
</evidence>
<organism evidence="2 3">
    <name type="scientific">Aldrovandia affinis</name>
    <dbReference type="NCBI Taxonomy" id="143900"/>
    <lineage>
        <taxon>Eukaryota</taxon>
        <taxon>Metazoa</taxon>
        <taxon>Chordata</taxon>
        <taxon>Craniata</taxon>
        <taxon>Vertebrata</taxon>
        <taxon>Euteleostomi</taxon>
        <taxon>Actinopterygii</taxon>
        <taxon>Neopterygii</taxon>
        <taxon>Teleostei</taxon>
        <taxon>Notacanthiformes</taxon>
        <taxon>Halosauridae</taxon>
        <taxon>Aldrovandia</taxon>
    </lineage>
</organism>
<feature type="region of interest" description="Disordered" evidence="1">
    <location>
        <begin position="1"/>
        <end position="23"/>
    </location>
</feature>
<gene>
    <name evidence="2" type="ORF">AAFF_G00300490</name>
</gene>
<dbReference type="AlphaFoldDB" id="A0AAD7SPP3"/>
<evidence type="ECO:0000313" key="3">
    <source>
        <dbReference type="Proteomes" id="UP001221898"/>
    </source>
</evidence>
<comment type="caution">
    <text evidence="2">The sequence shown here is derived from an EMBL/GenBank/DDBJ whole genome shotgun (WGS) entry which is preliminary data.</text>
</comment>
<proteinExistence type="predicted"/>
<name>A0AAD7SPP3_9TELE</name>